<dbReference type="EMBL" id="JYNY01000243">
    <property type="protein sequence ID" value="KJJ84888.1"/>
    <property type="molecule type" value="Genomic_DNA"/>
</dbReference>
<dbReference type="AlphaFoldDB" id="A0A0F0CNI3"/>
<accession>A0A0F0CNI3</accession>
<name>A0A0F0CNI3_9BACT</name>
<protein>
    <submittedName>
        <fullName evidence="1">Uncharacterized protein</fullName>
    </submittedName>
</protein>
<evidence type="ECO:0000313" key="2">
    <source>
        <dbReference type="Proteomes" id="UP000033428"/>
    </source>
</evidence>
<keyword evidence="2" id="KW-1185">Reference proteome</keyword>
<organism evidence="1 2">
    <name type="scientific">Candidatus Omnitrophus magneticus</name>
    <dbReference type="NCBI Taxonomy" id="1609969"/>
    <lineage>
        <taxon>Bacteria</taxon>
        <taxon>Pseudomonadati</taxon>
        <taxon>Candidatus Omnitrophota</taxon>
        <taxon>Candidatus Omnitrophus</taxon>
    </lineage>
</organism>
<comment type="caution">
    <text evidence="1">The sequence shown here is derived from an EMBL/GenBank/DDBJ whole genome shotgun (WGS) entry which is preliminary data.</text>
</comment>
<reference evidence="1 2" key="1">
    <citation type="submission" date="2015-02" db="EMBL/GenBank/DDBJ databases">
        <title>Single-cell genomics of uncultivated deep-branching MTB reveals a conserved set of magnetosome genes.</title>
        <authorList>
            <person name="Kolinko S."/>
            <person name="Richter M."/>
            <person name="Glockner F.O."/>
            <person name="Brachmann A."/>
            <person name="Schuler D."/>
        </authorList>
    </citation>
    <scope>NUCLEOTIDE SEQUENCE [LARGE SCALE GENOMIC DNA]</scope>
    <source>
        <strain evidence="1">SKK-01</strain>
    </source>
</reference>
<gene>
    <name evidence="1" type="ORF">OMAG_001249</name>
</gene>
<evidence type="ECO:0000313" key="1">
    <source>
        <dbReference type="EMBL" id="KJJ84888.1"/>
    </source>
</evidence>
<sequence>MRRKILSTISPHCPNTLLSKNETSCSCAYLYFFSTFQQPYLLHISVELPFANEYDQYLFLQQCIPSRGNTLGPQEVSFSDIHELLCSGFFV</sequence>
<proteinExistence type="predicted"/>
<dbReference type="Proteomes" id="UP000033428">
    <property type="component" value="Unassembled WGS sequence"/>
</dbReference>